<evidence type="ECO:0000259" key="11">
    <source>
        <dbReference type="PROSITE" id="PS50113"/>
    </source>
</evidence>
<dbReference type="Pfam" id="PF02518">
    <property type="entry name" value="HATPase_c"/>
    <property type="match status" value="1"/>
</dbReference>
<keyword evidence="7" id="KW-0902">Two-component regulatory system</keyword>
<dbReference type="SUPFAM" id="SSF47384">
    <property type="entry name" value="Homodimeric domain of signal transducing histidine kinase"/>
    <property type="match status" value="1"/>
</dbReference>
<dbReference type="Gene3D" id="3.30.565.10">
    <property type="entry name" value="Histidine kinase-like ATPase, C-terminal domain"/>
    <property type="match status" value="1"/>
</dbReference>
<dbReference type="PANTHER" id="PTHR43711:SF1">
    <property type="entry name" value="HISTIDINE KINASE 1"/>
    <property type="match status" value="1"/>
</dbReference>
<dbReference type="CDD" id="cd00075">
    <property type="entry name" value="HATPase"/>
    <property type="match status" value="1"/>
</dbReference>
<evidence type="ECO:0000313" key="13">
    <source>
        <dbReference type="Proteomes" id="UP001589698"/>
    </source>
</evidence>
<dbReference type="InterPro" id="IPR050736">
    <property type="entry name" value="Sensor_HK_Regulatory"/>
</dbReference>
<reference evidence="12 13" key="1">
    <citation type="submission" date="2024-09" db="EMBL/GenBank/DDBJ databases">
        <authorList>
            <person name="Sun Q."/>
            <person name="Mori K."/>
        </authorList>
    </citation>
    <scope>NUCLEOTIDE SEQUENCE [LARGE SCALE GENOMIC DNA]</scope>
    <source>
        <strain evidence="12 13">CCM 8654</strain>
    </source>
</reference>
<dbReference type="EC" id="2.7.13.3" evidence="3"/>
<keyword evidence="13" id="KW-1185">Reference proteome</keyword>
<evidence type="ECO:0000256" key="3">
    <source>
        <dbReference type="ARBA" id="ARBA00012438"/>
    </source>
</evidence>
<evidence type="ECO:0000256" key="8">
    <source>
        <dbReference type="SAM" id="MobiDB-lite"/>
    </source>
</evidence>
<dbReference type="InterPro" id="IPR005467">
    <property type="entry name" value="His_kinase_dom"/>
</dbReference>
<evidence type="ECO:0000256" key="2">
    <source>
        <dbReference type="ARBA" id="ARBA00004236"/>
    </source>
</evidence>
<dbReference type="SMART" id="SM00388">
    <property type="entry name" value="HisKA"/>
    <property type="match status" value="1"/>
</dbReference>
<dbReference type="InterPro" id="IPR000700">
    <property type="entry name" value="PAS-assoc_C"/>
</dbReference>
<dbReference type="PROSITE" id="PS50112">
    <property type="entry name" value="PAS"/>
    <property type="match status" value="1"/>
</dbReference>
<dbReference type="NCBIfam" id="TIGR00229">
    <property type="entry name" value="sensory_box"/>
    <property type="match status" value="1"/>
</dbReference>
<feature type="region of interest" description="Disordered" evidence="8">
    <location>
        <begin position="1"/>
        <end position="38"/>
    </location>
</feature>
<protein>
    <recommendedName>
        <fullName evidence="3">histidine kinase</fullName>
        <ecNumber evidence="3">2.7.13.3</ecNumber>
    </recommendedName>
</protein>
<dbReference type="Gene3D" id="1.10.287.130">
    <property type="match status" value="1"/>
</dbReference>
<proteinExistence type="predicted"/>
<dbReference type="SMART" id="SM00086">
    <property type="entry name" value="PAC"/>
    <property type="match status" value="1"/>
</dbReference>
<dbReference type="CDD" id="cd00130">
    <property type="entry name" value="PAS"/>
    <property type="match status" value="1"/>
</dbReference>
<dbReference type="InterPro" id="IPR036097">
    <property type="entry name" value="HisK_dim/P_sf"/>
</dbReference>
<dbReference type="SUPFAM" id="SSF55874">
    <property type="entry name" value="ATPase domain of HSP90 chaperone/DNA topoisomerase II/histidine kinase"/>
    <property type="match status" value="1"/>
</dbReference>
<dbReference type="Pfam" id="PF00989">
    <property type="entry name" value="PAS"/>
    <property type="match status" value="1"/>
</dbReference>
<dbReference type="SUPFAM" id="SSF55785">
    <property type="entry name" value="PYP-like sensor domain (PAS domain)"/>
    <property type="match status" value="2"/>
</dbReference>
<name>A0ABV6DZW5_9ACTN</name>
<dbReference type="InterPro" id="IPR003661">
    <property type="entry name" value="HisK_dim/P_dom"/>
</dbReference>
<comment type="subcellular location">
    <subcellularLocation>
        <location evidence="2">Cell membrane</location>
    </subcellularLocation>
</comment>
<keyword evidence="5" id="KW-0808">Transferase</keyword>
<dbReference type="InterPro" id="IPR036890">
    <property type="entry name" value="HATPase_C_sf"/>
</dbReference>
<dbReference type="Gene3D" id="3.30.450.20">
    <property type="entry name" value="PAS domain"/>
    <property type="match status" value="2"/>
</dbReference>
<feature type="domain" description="PAC" evidence="11">
    <location>
        <begin position="120"/>
        <end position="172"/>
    </location>
</feature>
<accession>A0ABV6DZW5</accession>
<evidence type="ECO:0000256" key="7">
    <source>
        <dbReference type="ARBA" id="ARBA00023012"/>
    </source>
</evidence>
<dbReference type="SMART" id="SM00387">
    <property type="entry name" value="HATPase_c"/>
    <property type="match status" value="1"/>
</dbReference>
<evidence type="ECO:0000256" key="1">
    <source>
        <dbReference type="ARBA" id="ARBA00000085"/>
    </source>
</evidence>
<dbReference type="PRINTS" id="PR00344">
    <property type="entry name" value="BCTRLSENSOR"/>
</dbReference>
<dbReference type="InterPro" id="IPR004358">
    <property type="entry name" value="Sig_transdc_His_kin-like_C"/>
</dbReference>
<dbReference type="InterPro" id="IPR035965">
    <property type="entry name" value="PAS-like_dom_sf"/>
</dbReference>
<dbReference type="Pfam" id="PF00512">
    <property type="entry name" value="HisKA"/>
    <property type="match status" value="1"/>
</dbReference>
<dbReference type="PANTHER" id="PTHR43711">
    <property type="entry name" value="TWO-COMPONENT HISTIDINE KINASE"/>
    <property type="match status" value="1"/>
</dbReference>
<dbReference type="SMART" id="SM00091">
    <property type="entry name" value="PAS"/>
    <property type="match status" value="2"/>
</dbReference>
<feature type="domain" description="Histidine kinase" evidence="9">
    <location>
        <begin position="315"/>
        <end position="528"/>
    </location>
</feature>
<comment type="caution">
    <text evidence="12">The sequence shown here is derived from an EMBL/GenBank/DDBJ whole genome shotgun (WGS) entry which is preliminary data.</text>
</comment>
<dbReference type="InterPro" id="IPR013767">
    <property type="entry name" value="PAS_fold"/>
</dbReference>
<dbReference type="InterPro" id="IPR001610">
    <property type="entry name" value="PAC"/>
</dbReference>
<dbReference type="EMBL" id="JBHLXH010000001">
    <property type="protein sequence ID" value="MFC0222271.1"/>
    <property type="molecule type" value="Genomic_DNA"/>
</dbReference>
<dbReference type="PROSITE" id="PS50109">
    <property type="entry name" value="HIS_KIN"/>
    <property type="match status" value="1"/>
</dbReference>
<evidence type="ECO:0000256" key="6">
    <source>
        <dbReference type="ARBA" id="ARBA00022777"/>
    </source>
</evidence>
<dbReference type="PROSITE" id="PS50113">
    <property type="entry name" value="PAC"/>
    <property type="match status" value="1"/>
</dbReference>
<dbReference type="InterPro" id="IPR003594">
    <property type="entry name" value="HATPase_dom"/>
</dbReference>
<evidence type="ECO:0000259" key="9">
    <source>
        <dbReference type="PROSITE" id="PS50109"/>
    </source>
</evidence>
<keyword evidence="4" id="KW-0597">Phosphoprotein</keyword>
<evidence type="ECO:0000256" key="4">
    <source>
        <dbReference type="ARBA" id="ARBA00022553"/>
    </source>
</evidence>
<organism evidence="12 13">
    <name type="scientific">Nocardioides zeicaulis</name>
    <dbReference type="NCBI Taxonomy" id="1776857"/>
    <lineage>
        <taxon>Bacteria</taxon>
        <taxon>Bacillati</taxon>
        <taxon>Actinomycetota</taxon>
        <taxon>Actinomycetes</taxon>
        <taxon>Propionibacteriales</taxon>
        <taxon>Nocardioidaceae</taxon>
        <taxon>Nocardioides</taxon>
    </lineage>
</organism>
<feature type="domain" description="PAS" evidence="10">
    <location>
        <begin position="46"/>
        <end position="116"/>
    </location>
</feature>
<dbReference type="InterPro" id="IPR000014">
    <property type="entry name" value="PAS"/>
</dbReference>
<keyword evidence="6" id="KW-0418">Kinase</keyword>
<dbReference type="CDD" id="cd00082">
    <property type="entry name" value="HisKA"/>
    <property type="match status" value="1"/>
</dbReference>
<gene>
    <name evidence="12" type="ORF">ACFFJG_07240</name>
</gene>
<dbReference type="RefSeq" id="WP_378517928.1">
    <property type="nucleotide sequence ID" value="NZ_CBCSDI010000038.1"/>
</dbReference>
<sequence>MTSARLPPSSADPRPRLAHPSYGGPARLGQSTTGGTHLAPTLTPAEHELWRLTMEHSPVGMALMSPDGRYLRVNPAFCQMVGYDREALVGLSFHHITHPDDLLDGVQLHQALLSDSTAAHRTRKRYLRPDGTIVPVDLSMVLHRDDDGTPLHFMTQVVDLSEKQDTELRLGLVERQVVEEQMRRRAILDTDAVGLSLIDLDGRFHSVNATQQRFFDLAFPDGHSGRVGSQGYIYDATQTYQLPADEIPSSRAARGEELDSVLVWAGRDPLTRRALVISARNVRDGDGRRTGAAMVFQDVTEMMRAVRAKDQFVASVSHELRTPLTSALGNLEMLHEADDLSPERRRQVEVALRNVLRLSHMVADVLLASQAMSGSALVDAHEVDLAMVVRDAVAASEVQAAAHDVTVTADVPERFVARVDGLRVRQVVDNLLNNAVVFAHGAQVRVRLEERGDVVALVVADTGAGIDPDELPQVFDWFFRGADTHARQVPGAGLGLSIVRTIVEAHGGSVSVTSTPSAGTTVEALLPR</sequence>
<evidence type="ECO:0000256" key="5">
    <source>
        <dbReference type="ARBA" id="ARBA00022679"/>
    </source>
</evidence>
<evidence type="ECO:0000313" key="12">
    <source>
        <dbReference type="EMBL" id="MFC0222271.1"/>
    </source>
</evidence>
<dbReference type="Proteomes" id="UP001589698">
    <property type="component" value="Unassembled WGS sequence"/>
</dbReference>
<evidence type="ECO:0000259" key="10">
    <source>
        <dbReference type="PROSITE" id="PS50112"/>
    </source>
</evidence>
<comment type="catalytic activity">
    <reaction evidence="1">
        <text>ATP + protein L-histidine = ADP + protein N-phospho-L-histidine.</text>
        <dbReference type="EC" id="2.7.13.3"/>
    </reaction>
</comment>